<dbReference type="InterPro" id="IPR011009">
    <property type="entry name" value="Kinase-like_dom_sf"/>
</dbReference>
<evidence type="ECO:0000313" key="1">
    <source>
        <dbReference type="EMBL" id="RIB24242.1"/>
    </source>
</evidence>
<evidence type="ECO:0008006" key="3">
    <source>
        <dbReference type="Google" id="ProtNLM"/>
    </source>
</evidence>
<evidence type="ECO:0000313" key="2">
    <source>
        <dbReference type="Proteomes" id="UP000266673"/>
    </source>
</evidence>
<dbReference type="SUPFAM" id="SSF56112">
    <property type="entry name" value="Protein kinase-like (PK-like)"/>
    <property type="match status" value="1"/>
</dbReference>
<accession>A0A397VQN9</accession>
<comment type="caution">
    <text evidence="1">The sequence shown here is derived from an EMBL/GenBank/DDBJ whole genome shotgun (WGS) entry which is preliminary data.</text>
</comment>
<name>A0A397VQN9_9GLOM</name>
<proteinExistence type="predicted"/>
<dbReference type="Gene3D" id="1.10.510.10">
    <property type="entry name" value="Transferase(Phosphotransferase) domain 1"/>
    <property type="match status" value="1"/>
</dbReference>
<dbReference type="EMBL" id="QKWP01000224">
    <property type="protein sequence ID" value="RIB24242.1"/>
    <property type="molecule type" value="Genomic_DNA"/>
</dbReference>
<dbReference type="AlphaFoldDB" id="A0A397VQN9"/>
<reference evidence="1 2" key="1">
    <citation type="submission" date="2018-06" db="EMBL/GenBank/DDBJ databases">
        <title>Comparative genomics reveals the genomic features of Rhizophagus irregularis, R. cerebriforme, R. diaphanum and Gigaspora rosea, and their symbiotic lifestyle signature.</title>
        <authorList>
            <person name="Morin E."/>
            <person name="San Clemente H."/>
            <person name="Chen E.C.H."/>
            <person name="De La Providencia I."/>
            <person name="Hainaut M."/>
            <person name="Kuo A."/>
            <person name="Kohler A."/>
            <person name="Murat C."/>
            <person name="Tang N."/>
            <person name="Roy S."/>
            <person name="Loubradou J."/>
            <person name="Henrissat B."/>
            <person name="Grigoriev I.V."/>
            <person name="Corradi N."/>
            <person name="Roux C."/>
            <person name="Martin F.M."/>
        </authorList>
    </citation>
    <scope>NUCLEOTIDE SEQUENCE [LARGE SCALE GENOMIC DNA]</scope>
    <source>
        <strain evidence="1 2">DAOM 194757</strain>
    </source>
</reference>
<dbReference type="OrthoDB" id="10591158at2759"/>
<keyword evidence="2" id="KW-1185">Reference proteome</keyword>
<organism evidence="1 2">
    <name type="scientific">Gigaspora rosea</name>
    <dbReference type="NCBI Taxonomy" id="44941"/>
    <lineage>
        <taxon>Eukaryota</taxon>
        <taxon>Fungi</taxon>
        <taxon>Fungi incertae sedis</taxon>
        <taxon>Mucoromycota</taxon>
        <taxon>Glomeromycotina</taxon>
        <taxon>Glomeromycetes</taxon>
        <taxon>Diversisporales</taxon>
        <taxon>Gigasporaceae</taxon>
        <taxon>Gigaspora</taxon>
    </lineage>
</organism>
<dbReference type="Proteomes" id="UP000266673">
    <property type="component" value="Unassembled WGS sequence"/>
</dbReference>
<protein>
    <recommendedName>
        <fullName evidence="3">Serine-threonine/tyrosine-protein kinase catalytic domain-containing protein</fullName>
    </recommendedName>
</protein>
<gene>
    <name evidence="1" type="ORF">C2G38_705171</name>
</gene>
<sequence>MWEVLYGKSVTRDQKPEPWQICVGNLRPNIIEGTESCYVNFMKKCWEPKPENRPSSREVYETFTRWKNDKKIQLELSESDKKINQIMNLDNNYDEIYEYSTYTVHEKNLTLF</sequence>